<name>D7W9Z9_9CORY</name>
<dbReference type="InterPro" id="IPR007829">
    <property type="entry name" value="TM2"/>
</dbReference>
<dbReference type="RefSeq" id="WP_005288546.1">
    <property type="nucleotide sequence ID" value="NZ_CM000961.1"/>
</dbReference>
<dbReference type="Pfam" id="PF05154">
    <property type="entry name" value="TM2"/>
    <property type="match status" value="1"/>
</dbReference>
<dbReference type="STRING" id="585529.HMPREF0291_10874"/>
<dbReference type="EMBL" id="ACLJ02000001">
    <property type="protein sequence ID" value="EFK55616.1"/>
    <property type="molecule type" value="Genomic_DNA"/>
</dbReference>
<proteinExistence type="predicted"/>
<reference evidence="7" key="1">
    <citation type="submission" date="2010-06" db="EMBL/GenBank/DDBJ databases">
        <authorList>
            <person name="Muzny D."/>
            <person name="Qin X."/>
            <person name="Buhay C."/>
            <person name="Dugan-Rocha S."/>
            <person name="Ding Y."/>
            <person name="Chen G."/>
            <person name="Hawes A."/>
            <person name="Holder M."/>
            <person name="Jhangiani S."/>
            <person name="Johnson A."/>
            <person name="Khan Z."/>
            <person name="Li Z."/>
            <person name="Liu W."/>
            <person name="Liu X."/>
            <person name="Perez L."/>
            <person name="Shen H."/>
            <person name="Wang Q."/>
            <person name="Watt J."/>
            <person name="Xi L."/>
            <person name="Xin Y."/>
            <person name="Zhou J."/>
            <person name="Deng J."/>
            <person name="Jiang H."/>
            <person name="Liu Y."/>
            <person name="Qu J."/>
            <person name="Song X.-Z."/>
            <person name="Zhang L."/>
            <person name="Villasana D."/>
            <person name="Johnson A."/>
            <person name="Liu J."/>
            <person name="Liyanage D."/>
            <person name="Lorensuhewa L."/>
            <person name="Robinson T."/>
            <person name="Song A."/>
            <person name="Song B.-B."/>
            <person name="Dinh H."/>
            <person name="Thornton R."/>
            <person name="Coyle M."/>
            <person name="Francisco L."/>
            <person name="Jackson L."/>
            <person name="Javaid M."/>
            <person name="Korchina V."/>
            <person name="Kovar C."/>
            <person name="Mata R."/>
            <person name="Mathew T."/>
            <person name="Ngo R."/>
            <person name="Nguyen L."/>
            <person name="Nguyen N."/>
            <person name="Okwuonu G."/>
            <person name="Ongeri F."/>
            <person name="Pham C."/>
            <person name="Simmons D."/>
            <person name="Wilczek-Boney K."/>
            <person name="Hale W."/>
            <person name="Jakkamsetti A."/>
            <person name="Pham P."/>
            <person name="Ruth R."/>
            <person name="San Lucas F."/>
            <person name="Warren J."/>
            <person name="Zhang J."/>
            <person name="Zhao Z."/>
            <person name="Zhou C."/>
            <person name="Zhu D."/>
            <person name="Lee S."/>
            <person name="Bess C."/>
            <person name="Blankenburg K."/>
            <person name="Forbes L."/>
            <person name="Fu Q."/>
            <person name="Gubbala S."/>
            <person name="Hirani K."/>
            <person name="Jayaseelan J.C."/>
            <person name="Lara F."/>
            <person name="Munidasa M."/>
            <person name="Palculict T."/>
            <person name="Patil S."/>
            <person name="Pu L.-L."/>
            <person name="Saada N."/>
            <person name="Tang L."/>
            <person name="Weissenberger G."/>
            <person name="Zhu Y."/>
            <person name="Hemphill L."/>
            <person name="Shang Y."/>
            <person name="Youmans B."/>
            <person name="Ayvaz T."/>
            <person name="Ross M."/>
            <person name="Santibanez J."/>
            <person name="Aqrawi P."/>
            <person name="Gross S."/>
            <person name="Joshi V."/>
            <person name="Fowler G."/>
            <person name="Nazareth L."/>
            <person name="Reid J."/>
            <person name="Worley K."/>
            <person name="Petrosino J."/>
            <person name="Highlander S."/>
            <person name="Gibbs R."/>
        </authorList>
    </citation>
    <scope>NUCLEOTIDE SEQUENCE [LARGE SCALE GENOMIC DNA]</scope>
    <source>
        <strain evidence="7">ATCC 33030</strain>
    </source>
</reference>
<feature type="transmembrane region" description="Helical" evidence="5">
    <location>
        <begin position="105"/>
        <end position="133"/>
    </location>
</feature>
<evidence type="ECO:0000313" key="7">
    <source>
        <dbReference type="EMBL" id="EFK55616.1"/>
    </source>
</evidence>
<dbReference type="OrthoDB" id="2004788at2"/>
<keyword evidence="4 5" id="KW-0472">Membrane</keyword>
<organism evidence="7 8">
    <name type="scientific">Corynebacterium genitalium ATCC 33030</name>
    <dbReference type="NCBI Taxonomy" id="585529"/>
    <lineage>
        <taxon>Bacteria</taxon>
        <taxon>Bacillati</taxon>
        <taxon>Actinomycetota</taxon>
        <taxon>Actinomycetes</taxon>
        <taxon>Mycobacteriales</taxon>
        <taxon>Corynebacteriaceae</taxon>
        <taxon>Corynebacterium</taxon>
    </lineage>
</organism>
<accession>D7W9Z9</accession>
<comment type="subcellular location">
    <subcellularLocation>
        <location evidence="1">Membrane</location>
        <topology evidence="1">Multi-pass membrane protein</topology>
    </subcellularLocation>
</comment>
<keyword evidence="3 5" id="KW-1133">Transmembrane helix</keyword>
<protein>
    <submittedName>
        <fullName evidence="7">TM2 domain protein</fullName>
    </submittedName>
</protein>
<feature type="transmembrane region" description="Helical" evidence="5">
    <location>
        <begin position="75"/>
        <end position="93"/>
    </location>
</feature>
<dbReference type="AlphaFoldDB" id="D7W9Z9"/>
<gene>
    <name evidence="7" type="ORF">HMPREF0291_10874</name>
</gene>
<comment type="caution">
    <text evidence="7">The sequence shown here is derived from an EMBL/GenBank/DDBJ whole genome shotgun (WGS) entry which is preliminary data.</text>
</comment>
<evidence type="ECO:0000256" key="4">
    <source>
        <dbReference type="ARBA" id="ARBA00023136"/>
    </source>
</evidence>
<evidence type="ECO:0000256" key="3">
    <source>
        <dbReference type="ARBA" id="ARBA00022989"/>
    </source>
</evidence>
<dbReference type="GO" id="GO:0016020">
    <property type="term" value="C:membrane"/>
    <property type="evidence" value="ECO:0007669"/>
    <property type="project" value="UniProtKB-SubCell"/>
</dbReference>
<keyword evidence="8" id="KW-1185">Reference proteome</keyword>
<evidence type="ECO:0000259" key="6">
    <source>
        <dbReference type="Pfam" id="PF05154"/>
    </source>
</evidence>
<dbReference type="HOGENOM" id="CLU_081297_2_1_11"/>
<evidence type="ECO:0000313" key="8">
    <source>
        <dbReference type="Proteomes" id="UP000004208"/>
    </source>
</evidence>
<evidence type="ECO:0000256" key="1">
    <source>
        <dbReference type="ARBA" id="ARBA00004141"/>
    </source>
</evidence>
<feature type="domain" description="TM2" evidence="6">
    <location>
        <begin position="71"/>
        <end position="120"/>
    </location>
</feature>
<sequence>MSSMWNGYPYGQQYDRDGLPVQGAPPGHEDYGYGSSPQYFAEPHAQEHYVQPAYHPPAPYMAQPYPYPTKPKNKVIAALLFFFLGEFGIGNFYMGQTGRGVAKLVLLAATFFFAITIIGLVVAIPMGIALAIWPLVEMILVLTGAAGYDRDGNGVPLE</sequence>
<keyword evidence="2 5" id="KW-0812">Transmembrane</keyword>
<dbReference type="eggNOG" id="COG2314">
    <property type="taxonomic scope" value="Bacteria"/>
</dbReference>
<dbReference type="Proteomes" id="UP000004208">
    <property type="component" value="Unassembled WGS sequence"/>
</dbReference>
<evidence type="ECO:0000256" key="2">
    <source>
        <dbReference type="ARBA" id="ARBA00022692"/>
    </source>
</evidence>
<evidence type="ECO:0000256" key="5">
    <source>
        <dbReference type="SAM" id="Phobius"/>
    </source>
</evidence>